<sequence>MASTVRIGVRICLPAVHVSGRQAARVLPGARRAYGTSRQPTMSRKVLPFASAAAAAASVAALFGLQGINCDAVSQDNQRRLEGPINDSDTMRLRMEAYIKEMQRRIVAEIERIDGKKFKVTEWERKEGGGGISMVLQEGNVWEKAGVGVSVIYGKLPKAAVEQMRNDRGKQLEVDGPTPFFVTGISCVMHPINPHAPTVHFNYRYFEIENEDGTPKMWWFGGGSDLTPSFLYEEDAIHFHQTLKDACDQHDKSYYPRFKKWCDDYFVIKHRNERRGIGGIFFDDVDDKSADELFHFVQSCLGSFLPSYIPIIERRKDMRHTQEQKDWQQIRRGRYVEFNLVNDRGTKFGLQTPGSRIESILMTLPLTARWEYMREPRSIEEAKLMEVLKNPRDWFPTWTGKVKYVGTGLFSLYMIYCIGFHYYMAVRTPPGGITEFARKSSLPTRSDDTRNLEEGLLETSDRNEYTQVCRKCHLPKPERTHHCSVCNACVLKFDHHCPWIHNCVGHYNHRYFLLFLTYVVVSATYFTIIGWKPFVLAIDFESPWPFPLPRAMPAFCILLAGAMDLALFGMLCWNYYLVLSGQTTVEYYENDYLRTARRNQGEIFFNPYNLGPIENLCEVFNVGEEYPWYNFLFPFPVPPRGNGKSWPKRSGDYYPLPTVGASSKRPTYQVQVPEDSDKDL</sequence>
<feature type="region of interest" description="Disordered" evidence="15">
    <location>
        <begin position="657"/>
        <end position="680"/>
    </location>
</feature>
<feature type="transmembrane region" description="Helical" evidence="14">
    <location>
        <begin position="46"/>
        <end position="65"/>
    </location>
</feature>
<comment type="similarity">
    <text evidence="14">Belongs to the DHHC palmitoyltransferase family.</text>
</comment>
<dbReference type="EMBL" id="MVBO01000072">
    <property type="protein sequence ID" value="OZJ03708.1"/>
    <property type="molecule type" value="Genomic_DNA"/>
</dbReference>
<comment type="subcellular location">
    <subcellularLocation>
        <location evidence="1">Membrane</location>
        <topology evidence="1">Multi-pass membrane protein</topology>
    </subcellularLocation>
</comment>
<dbReference type="PROSITE" id="PS01021">
    <property type="entry name" value="COPROGEN_OXIDASE"/>
    <property type="match status" value="1"/>
</dbReference>
<evidence type="ECO:0000313" key="17">
    <source>
        <dbReference type="EMBL" id="OZJ03708.1"/>
    </source>
</evidence>
<dbReference type="InterPro" id="IPR001260">
    <property type="entry name" value="Coprogen_oxidase_aer"/>
</dbReference>
<accession>A0A261XZF9</accession>
<dbReference type="EC" id="2.3.1.225" evidence="14"/>
<comment type="similarity">
    <text evidence="3">Belongs to the aerobic coproporphyrinogen-III oxidase family.</text>
</comment>
<comment type="pathway">
    <text evidence="2">Porphyrin-containing compound metabolism; protoporphyrin-IX biosynthesis; protoporphyrinogen-IX from coproporphyrinogen-III (O2 route): step 1/1.</text>
</comment>
<comment type="domain">
    <text evidence="14">The DHHC domain is required for palmitoyltransferase activity.</text>
</comment>
<evidence type="ECO:0000256" key="11">
    <source>
        <dbReference type="ARBA" id="ARBA00023244"/>
    </source>
</evidence>
<evidence type="ECO:0000313" key="18">
    <source>
        <dbReference type="Proteomes" id="UP000242875"/>
    </source>
</evidence>
<evidence type="ECO:0000256" key="2">
    <source>
        <dbReference type="ARBA" id="ARBA00005168"/>
    </source>
</evidence>
<feature type="compositionally biased region" description="Polar residues" evidence="15">
    <location>
        <begin position="660"/>
        <end position="670"/>
    </location>
</feature>
<dbReference type="GO" id="GO:0019706">
    <property type="term" value="F:protein-cysteine S-palmitoyltransferase activity"/>
    <property type="evidence" value="ECO:0007669"/>
    <property type="project" value="UniProtKB-EC"/>
</dbReference>
<keyword evidence="14" id="KW-0012">Acyltransferase</keyword>
<evidence type="ECO:0000256" key="5">
    <source>
        <dbReference type="ARBA" id="ARBA00022692"/>
    </source>
</evidence>
<dbReference type="InterPro" id="IPR036406">
    <property type="entry name" value="Coprogen_oxidase_aer_sf"/>
</dbReference>
<dbReference type="GO" id="GO:0005737">
    <property type="term" value="C:cytoplasm"/>
    <property type="evidence" value="ECO:0007669"/>
    <property type="project" value="TreeGrafter"/>
</dbReference>
<dbReference type="PRINTS" id="PR00073">
    <property type="entry name" value="COPRGNOXDASE"/>
</dbReference>
<evidence type="ECO:0000256" key="8">
    <source>
        <dbReference type="ARBA" id="ARBA00023133"/>
    </source>
</evidence>
<keyword evidence="9 14" id="KW-0472">Membrane</keyword>
<feature type="transmembrane region" description="Helical" evidence="14">
    <location>
        <begin position="551"/>
        <end position="573"/>
    </location>
</feature>
<gene>
    <name evidence="17" type="ORF">BZG36_03308</name>
</gene>
<evidence type="ECO:0000256" key="6">
    <source>
        <dbReference type="ARBA" id="ARBA00022989"/>
    </source>
</evidence>
<dbReference type="GO" id="GO:0016020">
    <property type="term" value="C:membrane"/>
    <property type="evidence" value="ECO:0007669"/>
    <property type="project" value="UniProtKB-SubCell"/>
</dbReference>
<dbReference type="NCBIfam" id="NF003727">
    <property type="entry name" value="PRK05330.1"/>
    <property type="match status" value="1"/>
</dbReference>
<feature type="transmembrane region" description="Helical" evidence="14">
    <location>
        <begin position="404"/>
        <end position="423"/>
    </location>
</feature>
<keyword evidence="18" id="KW-1185">Reference proteome</keyword>
<keyword evidence="12" id="KW-0449">Lipoprotein</keyword>
<comment type="caution">
    <text evidence="17">The sequence shown here is derived from an EMBL/GenBank/DDBJ whole genome shotgun (WGS) entry which is preliminary data.</text>
</comment>
<keyword evidence="10" id="KW-0564">Palmitate</keyword>
<comment type="catalytic activity">
    <reaction evidence="13 14">
        <text>L-cysteinyl-[protein] + hexadecanoyl-CoA = S-hexadecanoyl-L-cysteinyl-[protein] + CoA</text>
        <dbReference type="Rhea" id="RHEA:36683"/>
        <dbReference type="Rhea" id="RHEA-COMP:10131"/>
        <dbReference type="Rhea" id="RHEA-COMP:11032"/>
        <dbReference type="ChEBI" id="CHEBI:29950"/>
        <dbReference type="ChEBI" id="CHEBI:57287"/>
        <dbReference type="ChEBI" id="CHEBI:57379"/>
        <dbReference type="ChEBI" id="CHEBI:74151"/>
        <dbReference type="EC" id="2.3.1.225"/>
    </reaction>
</comment>
<evidence type="ECO:0000256" key="10">
    <source>
        <dbReference type="ARBA" id="ARBA00023139"/>
    </source>
</evidence>
<feature type="domain" description="Palmitoyltransferase DHHC" evidence="16">
    <location>
        <begin position="464"/>
        <end position="590"/>
    </location>
</feature>
<dbReference type="Gene3D" id="3.40.1500.10">
    <property type="entry name" value="Coproporphyrinogen III oxidase, aerobic"/>
    <property type="match status" value="1"/>
</dbReference>
<dbReference type="GO" id="GO:0004109">
    <property type="term" value="F:coproporphyrinogen oxidase activity"/>
    <property type="evidence" value="ECO:0007669"/>
    <property type="project" value="InterPro"/>
</dbReference>
<dbReference type="OrthoDB" id="15318at2759"/>
<evidence type="ECO:0000259" key="16">
    <source>
        <dbReference type="Pfam" id="PF01529"/>
    </source>
</evidence>
<dbReference type="PROSITE" id="PS50216">
    <property type="entry name" value="DHHC"/>
    <property type="match status" value="1"/>
</dbReference>
<dbReference type="AlphaFoldDB" id="A0A261XZF9"/>
<comment type="subunit">
    <text evidence="4">Homodimer.</text>
</comment>
<protein>
    <recommendedName>
        <fullName evidence="14">Palmitoyltransferase</fullName>
        <ecNumber evidence="14">2.3.1.225</ecNumber>
    </recommendedName>
</protein>
<evidence type="ECO:0000256" key="4">
    <source>
        <dbReference type="ARBA" id="ARBA00011738"/>
    </source>
</evidence>
<evidence type="ECO:0000256" key="3">
    <source>
        <dbReference type="ARBA" id="ARBA00010644"/>
    </source>
</evidence>
<keyword evidence="5 14" id="KW-0812">Transmembrane</keyword>
<dbReference type="FunFam" id="3.40.1500.10:FF:000002">
    <property type="entry name" value="oxygen-dependent coproporphyrinogen-III oxidase, mitochondrial"/>
    <property type="match status" value="1"/>
</dbReference>
<keyword evidence="11" id="KW-0627">Porphyrin biosynthesis</keyword>
<evidence type="ECO:0000256" key="1">
    <source>
        <dbReference type="ARBA" id="ARBA00004141"/>
    </source>
</evidence>
<dbReference type="PANTHER" id="PTHR10755">
    <property type="entry name" value="COPROPORPHYRINOGEN III OXIDASE, MITOCHONDRIAL"/>
    <property type="match status" value="1"/>
</dbReference>
<keyword evidence="6 14" id="KW-1133">Transmembrane helix</keyword>
<evidence type="ECO:0000256" key="7">
    <source>
        <dbReference type="ARBA" id="ARBA00023002"/>
    </source>
</evidence>
<evidence type="ECO:0000256" key="15">
    <source>
        <dbReference type="SAM" id="MobiDB-lite"/>
    </source>
</evidence>
<dbReference type="Pfam" id="PF01218">
    <property type="entry name" value="Coprogen_oxidas"/>
    <property type="match status" value="1"/>
</dbReference>
<dbReference type="PANTHER" id="PTHR10755:SF0">
    <property type="entry name" value="OXYGEN-DEPENDENT COPROPORPHYRINOGEN-III OXIDASE, MITOCHONDRIAL"/>
    <property type="match status" value="1"/>
</dbReference>
<dbReference type="SUPFAM" id="SSF102886">
    <property type="entry name" value="Coproporphyrinogen III oxidase"/>
    <property type="match status" value="1"/>
</dbReference>
<organism evidence="17 18">
    <name type="scientific">Bifiguratus adelaidae</name>
    <dbReference type="NCBI Taxonomy" id="1938954"/>
    <lineage>
        <taxon>Eukaryota</taxon>
        <taxon>Fungi</taxon>
        <taxon>Fungi incertae sedis</taxon>
        <taxon>Mucoromycota</taxon>
        <taxon>Mucoromycotina</taxon>
        <taxon>Endogonomycetes</taxon>
        <taxon>Endogonales</taxon>
        <taxon>Endogonales incertae sedis</taxon>
        <taxon>Bifiguratus</taxon>
    </lineage>
</organism>
<evidence type="ECO:0000256" key="13">
    <source>
        <dbReference type="ARBA" id="ARBA00048048"/>
    </source>
</evidence>
<evidence type="ECO:0000256" key="9">
    <source>
        <dbReference type="ARBA" id="ARBA00023136"/>
    </source>
</evidence>
<dbReference type="InterPro" id="IPR018375">
    <property type="entry name" value="Coprogen_oxidase_CS"/>
</dbReference>
<feature type="transmembrane region" description="Helical" evidence="14">
    <location>
        <begin position="511"/>
        <end position="531"/>
    </location>
</feature>
<dbReference type="Pfam" id="PF01529">
    <property type="entry name" value="DHHC"/>
    <property type="match status" value="1"/>
</dbReference>
<proteinExistence type="inferred from homology"/>
<dbReference type="UniPathway" id="UPA00251">
    <property type="reaction ID" value="UER00322"/>
</dbReference>
<keyword evidence="14" id="KW-0808">Transferase</keyword>
<name>A0A261XZF9_9FUNG</name>
<dbReference type="GO" id="GO:0006782">
    <property type="term" value="P:protoporphyrinogen IX biosynthetic process"/>
    <property type="evidence" value="ECO:0007669"/>
    <property type="project" value="UniProtKB-UniPathway"/>
</dbReference>
<keyword evidence="7" id="KW-0560">Oxidoreductase</keyword>
<reference evidence="17 18" key="1">
    <citation type="journal article" date="2017" name="Mycologia">
        <title>Bifiguratus adelaidae, gen. et sp. nov., a new member of Mucoromycotina in endophytic and soil-dwelling habitats.</title>
        <authorList>
            <person name="Torres-Cruz T.J."/>
            <person name="Billingsley Tobias T.L."/>
            <person name="Almatruk M."/>
            <person name="Hesse C."/>
            <person name="Kuske C.R."/>
            <person name="Desiro A."/>
            <person name="Benucci G.M."/>
            <person name="Bonito G."/>
            <person name="Stajich J.E."/>
            <person name="Dunlap C."/>
            <person name="Arnold A.E."/>
            <person name="Porras-Alfaro A."/>
        </authorList>
    </citation>
    <scope>NUCLEOTIDE SEQUENCE [LARGE SCALE GENOMIC DNA]</scope>
    <source>
        <strain evidence="17 18">AZ0501</strain>
    </source>
</reference>
<keyword evidence="8" id="KW-0350">Heme biosynthesis</keyword>
<dbReference type="InterPro" id="IPR001594">
    <property type="entry name" value="Palmitoyltrfase_DHHC"/>
</dbReference>
<evidence type="ECO:0000256" key="14">
    <source>
        <dbReference type="RuleBase" id="RU079119"/>
    </source>
</evidence>
<dbReference type="Proteomes" id="UP000242875">
    <property type="component" value="Unassembled WGS sequence"/>
</dbReference>
<evidence type="ECO:0000256" key="12">
    <source>
        <dbReference type="ARBA" id="ARBA00023288"/>
    </source>
</evidence>